<dbReference type="EMBL" id="CP041692">
    <property type="protein sequence ID" value="QDP96566.1"/>
    <property type="molecule type" value="Genomic_DNA"/>
</dbReference>
<reference evidence="1 2" key="1">
    <citation type="submission" date="2019-07" db="EMBL/GenBank/DDBJ databases">
        <title>Microlunatus dokdonensis sp. nov. isolated from the rhizospheric soil of the wild plant Elymus tsukushiensis.</title>
        <authorList>
            <person name="Ghim S.-Y."/>
            <person name="Hwang Y.-J."/>
            <person name="Son J.-S."/>
            <person name="Shin J.-H."/>
        </authorList>
    </citation>
    <scope>NUCLEOTIDE SEQUENCE [LARGE SCALE GENOMIC DNA]</scope>
    <source>
        <strain evidence="1 2">KUDC0627</strain>
    </source>
</reference>
<gene>
    <name evidence="1" type="ORF">FOE78_12195</name>
</gene>
<dbReference type="Proteomes" id="UP000319263">
    <property type="component" value="Chromosome"/>
</dbReference>
<proteinExistence type="predicted"/>
<protein>
    <recommendedName>
        <fullName evidence="3">DUF433 domain-containing protein</fullName>
    </recommendedName>
</protein>
<dbReference type="AlphaFoldDB" id="A0A516PZG0"/>
<accession>A0A516PZG0</accession>
<sequence>MREHPAIVFRDGPTGRRAGLMAGSDVWEIVRSLRDAKRHEPELTDNARIELVATNSGMTAGQIRSAIDYYLAYPDEIDQLVRDADAAEEAALDAWERRRALLS</sequence>
<dbReference type="OrthoDB" id="4552565at2"/>
<dbReference type="KEGG" id="mik:FOE78_12195"/>
<evidence type="ECO:0000313" key="1">
    <source>
        <dbReference type="EMBL" id="QDP96566.1"/>
    </source>
</evidence>
<evidence type="ECO:0000313" key="2">
    <source>
        <dbReference type="Proteomes" id="UP000319263"/>
    </source>
</evidence>
<evidence type="ECO:0008006" key="3">
    <source>
        <dbReference type="Google" id="ProtNLM"/>
    </source>
</evidence>
<keyword evidence="2" id="KW-1185">Reference proteome</keyword>
<name>A0A516PZG0_9ACTN</name>
<organism evidence="1 2">
    <name type="scientific">Microlunatus elymi</name>
    <dbReference type="NCBI Taxonomy" id="2596828"/>
    <lineage>
        <taxon>Bacteria</taxon>
        <taxon>Bacillati</taxon>
        <taxon>Actinomycetota</taxon>
        <taxon>Actinomycetes</taxon>
        <taxon>Propionibacteriales</taxon>
        <taxon>Propionibacteriaceae</taxon>
        <taxon>Microlunatus</taxon>
    </lineage>
</organism>
<dbReference type="RefSeq" id="WP_143986529.1">
    <property type="nucleotide sequence ID" value="NZ_CP041692.1"/>
</dbReference>